<name>A0ABM8YPM8_9BACI</name>
<accession>A0ABM8YPM8</accession>
<reference evidence="1 2" key="1">
    <citation type="submission" date="2021-10" db="EMBL/GenBank/DDBJ databases">
        <authorList>
            <person name="Criscuolo A."/>
        </authorList>
    </citation>
    <scope>NUCLEOTIDE SEQUENCE [LARGE SCALE GENOMIC DNA]</scope>
    <source>
        <strain evidence="2">CIP 111883</strain>
    </source>
</reference>
<gene>
    <name evidence="1" type="ORF">BACCIP111883_02765</name>
</gene>
<protein>
    <submittedName>
        <fullName evidence="1">Uncharacterized protein</fullName>
    </submittedName>
</protein>
<dbReference type="RefSeq" id="WP_263458247.1">
    <property type="nucleotide sequence ID" value="NZ_CAKJTJ010000015.1"/>
</dbReference>
<dbReference type="EMBL" id="CAKJTJ010000015">
    <property type="protein sequence ID" value="CAG9621974.1"/>
    <property type="molecule type" value="Genomic_DNA"/>
</dbReference>
<evidence type="ECO:0000313" key="2">
    <source>
        <dbReference type="Proteomes" id="UP000789833"/>
    </source>
</evidence>
<organism evidence="1 2">
    <name type="scientific">Sutcliffiella rhizosphaerae</name>
    <dbReference type="NCBI Taxonomy" id="2880967"/>
    <lineage>
        <taxon>Bacteria</taxon>
        <taxon>Bacillati</taxon>
        <taxon>Bacillota</taxon>
        <taxon>Bacilli</taxon>
        <taxon>Bacillales</taxon>
        <taxon>Bacillaceae</taxon>
        <taxon>Sutcliffiella</taxon>
    </lineage>
</organism>
<proteinExistence type="predicted"/>
<keyword evidence="2" id="KW-1185">Reference proteome</keyword>
<comment type="caution">
    <text evidence="1">The sequence shown here is derived from an EMBL/GenBank/DDBJ whole genome shotgun (WGS) entry which is preliminary data.</text>
</comment>
<evidence type="ECO:0000313" key="1">
    <source>
        <dbReference type="EMBL" id="CAG9621974.1"/>
    </source>
</evidence>
<sequence length="44" mass="5196">MSESIKLANEIIKLDQQRDKIWEELLLSAGDRAFEILRELQNTH</sequence>
<dbReference type="Proteomes" id="UP000789833">
    <property type="component" value="Unassembled WGS sequence"/>
</dbReference>